<keyword evidence="1" id="KW-0732">Signal</keyword>
<accession>A0A417XRT8</accession>
<dbReference type="AlphaFoldDB" id="A0A417XRT8"/>
<comment type="caution">
    <text evidence="2">The sequence shown here is derived from an EMBL/GenBank/DDBJ whole genome shotgun (WGS) entry which is preliminary data.</text>
</comment>
<evidence type="ECO:0000313" key="3">
    <source>
        <dbReference type="Proteomes" id="UP000283644"/>
    </source>
</evidence>
<organism evidence="2 3">
    <name type="scientific">Nocardioides immobilis</name>
    <dbReference type="NCBI Taxonomy" id="2049295"/>
    <lineage>
        <taxon>Bacteria</taxon>
        <taxon>Bacillati</taxon>
        <taxon>Actinomycetota</taxon>
        <taxon>Actinomycetes</taxon>
        <taxon>Propionibacteriales</taxon>
        <taxon>Nocardioidaceae</taxon>
        <taxon>Nocardioides</taxon>
    </lineage>
</organism>
<name>A0A417XRT8_9ACTN</name>
<dbReference type="RefSeq" id="WP_118929150.1">
    <property type="nucleotide sequence ID" value="NZ_QXGH01000055.1"/>
</dbReference>
<dbReference type="Proteomes" id="UP000283644">
    <property type="component" value="Unassembled WGS sequence"/>
</dbReference>
<keyword evidence="3" id="KW-1185">Reference proteome</keyword>
<dbReference type="EMBL" id="QXGH01000055">
    <property type="protein sequence ID" value="RHW22805.1"/>
    <property type="molecule type" value="Genomic_DNA"/>
</dbReference>
<sequence>MRKSIKLLVAVAAAGTIAGAGSAFTASNTLSGDNVAGYGSSTVSGATVEAMEHTLSSDGTTITSTSLTFTTDLNSGHQVKAGFGTAALQSCTVTVNVSPTKDTAVCTYSTAPTTSSAADFHVTVS</sequence>
<evidence type="ECO:0000313" key="2">
    <source>
        <dbReference type="EMBL" id="RHW22805.1"/>
    </source>
</evidence>
<protein>
    <submittedName>
        <fullName evidence="2">Uncharacterized protein</fullName>
    </submittedName>
</protein>
<feature type="chain" id="PRO_5019335280" evidence="1">
    <location>
        <begin position="26"/>
        <end position="125"/>
    </location>
</feature>
<evidence type="ECO:0000256" key="1">
    <source>
        <dbReference type="SAM" id="SignalP"/>
    </source>
</evidence>
<feature type="signal peptide" evidence="1">
    <location>
        <begin position="1"/>
        <end position="25"/>
    </location>
</feature>
<proteinExistence type="predicted"/>
<gene>
    <name evidence="2" type="ORF">D0Z08_31035</name>
</gene>
<reference evidence="2 3" key="1">
    <citation type="submission" date="2018-09" db="EMBL/GenBank/DDBJ databases">
        <title>Genome sequencing of Nocardioides immobilis CCTCC AB 2017083 for comparison to Nocardioides silvaticus.</title>
        <authorList>
            <person name="Li C."/>
            <person name="Wang G."/>
        </authorList>
    </citation>
    <scope>NUCLEOTIDE SEQUENCE [LARGE SCALE GENOMIC DNA]</scope>
    <source>
        <strain evidence="2 3">CCTCC AB 2017083</strain>
    </source>
</reference>